<keyword evidence="2" id="KW-1185">Reference proteome</keyword>
<evidence type="ECO:0000313" key="1">
    <source>
        <dbReference type="EMBL" id="GIX69532.1"/>
    </source>
</evidence>
<comment type="caution">
    <text evidence="1">The sequence shown here is derived from an EMBL/GenBank/DDBJ whole genome shotgun (WGS) entry which is preliminary data.</text>
</comment>
<dbReference type="EMBL" id="BPLR01019594">
    <property type="protein sequence ID" value="GIX69532.1"/>
    <property type="molecule type" value="Genomic_DNA"/>
</dbReference>
<name>A0AAV4MAP2_CAEEX</name>
<proteinExistence type="predicted"/>
<protein>
    <submittedName>
        <fullName evidence="1">Uncharacterized protein</fullName>
    </submittedName>
</protein>
<sequence length="90" mass="10535">MHLEVLKKNGTFFPPPKWKCSKVLQIFGLQANLQNLGRPADGSDRIRFMGCHRAKAKSWGKSFGNKRIFLYRKTQTVMFSYFSVYSHRFC</sequence>
<reference evidence="1 2" key="1">
    <citation type="submission" date="2021-06" db="EMBL/GenBank/DDBJ databases">
        <title>Caerostris extrusa draft genome.</title>
        <authorList>
            <person name="Kono N."/>
            <person name="Arakawa K."/>
        </authorList>
    </citation>
    <scope>NUCLEOTIDE SEQUENCE [LARGE SCALE GENOMIC DNA]</scope>
</reference>
<organism evidence="1 2">
    <name type="scientific">Caerostris extrusa</name>
    <name type="common">Bark spider</name>
    <name type="synonym">Caerostris bankana</name>
    <dbReference type="NCBI Taxonomy" id="172846"/>
    <lineage>
        <taxon>Eukaryota</taxon>
        <taxon>Metazoa</taxon>
        <taxon>Ecdysozoa</taxon>
        <taxon>Arthropoda</taxon>
        <taxon>Chelicerata</taxon>
        <taxon>Arachnida</taxon>
        <taxon>Araneae</taxon>
        <taxon>Araneomorphae</taxon>
        <taxon>Entelegynae</taxon>
        <taxon>Araneoidea</taxon>
        <taxon>Araneidae</taxon>
        <taxon>Caerostris</taxon>
    </lineage>
</organism>
<dbReference type="AlphaFoldDB" id="A0AAV4MAP2"/>
<gene>
    <name evidence="1" type="ORF">CEXT_743591</name>
</gene>
<accession>A0AAV4MAP2</accession>
<evidence type="ECO:0000313" key="2">
    <source>
        <dbReference type="Proteomes" id="UP001054945"/>
    </source>
</evidence>
<dbReference type="Proteomes" id="UP001054945">
    <property type="component" value="Unassembled WGS sequence"/>
</dbReference>